<dbReference type="InterPro" id="IPR016181">
    <property type="entry name" value="Acyl_CoA_acyltransferase"/>
</dbReference>
<protein>
    <recommendedName>
        <fullName evidence="1">N-acetyltransferase domain-containing protein</fullName>
    </recommendedName>
</protein>
<dbReference type="InterPro" id="IPR000182">
    <property type="entry name" value="GNAT_dom"/>
</dbReference>
<evidence type="ECO:0000313" key="2">
    <source>
        <dbReference type="EMBL" id="KAK7754052.1"/>
    </source>
</evidence>
<dbReference type="EMBL" id="JAKJXP020000023">
    <property type="protein sequence ID" value="KAK7754052.1"/>
    <property type="molecule type" value="Genomic_DNA"/>
</dbReference>
<dbReference type="SUPFAM" id="SSF55729">
    <property type="entry name" value="Acyl-CoA N-acyltransferases (Nat)"/>
    <property type="match status" value="1"/>
</dbReference>
<organism evidence="2 3">
    <name type="scientific">Diatrype stigma</name>
    <dbReference type="NCBI Taxonomy" id="117547"/>
    <lineage>
        <taxon>Eukaryota</taxon>
        <taxon>Fungi</taxon>
        <taxon>Dikarya</taxon>
        <taxon>Ascomycota</taxon>
        <taxon>Pezizomycotina</taxon>
        <taxon>Sordariomycetes</taxon>
        <taxon>Xylariomycetidae</taxon>
        <taxon>Xylariales</taxon>
        <taxon>Diatrypaceae</taxon>
        <taxon>Diatrype</taxon>
    </lineage>
</organism>
<feature type="domain" description="N-acetyltransferase" evidence="1">
    <location>
        <begin position="65"/>
        <end position="137"/>
    </location>
</feature>
<evidence type="ECO:0000313" key="3">
    <source>
        <dbReference type="Proteomes" id="UP001320420"/>
    </source>
</evidence>
<comment type="caution">
    <text evidence="2">The sequence shown here is derived from an EMBL/GenBank/DDBJ whole genome shotgun (WGS) entry which is preliminary data.</text>
</comment>
<keyword evidence="3" id="KW-1185">Reference proteome</keyword>
<accession>A0AAN9YTJ3</accession>
<dbReference type="Pfam" id="PF00583">
    <property type="entry name" value="Acetyltransf_1"/>
    <property type="match status" value="1"/>
</dbReference>
<evidence type="ECO:0000259" key="1">
    <source>
        <dbReference type="Pfam" id="PF00583"/>
    </source>
</evidence>
<dbReference type="GO" id="GO:0016747">
    <property type="term" value="F:acyltransferase activity, transferring groups other than amino-acyl groups"/>
    <property type="evidence" value="ECO:0007669"/>
    <property type="project" value="InterPro"/>
</dbReference>
<name>A0AAN9YTJ3_9PEZI</name>
<sequence>MASKHAWKVELIPWDHLSPEQALTEAVPGRKELLETHIKAYPQEAASIEDTAREVRLAPRQPTGKRFTPIGHVALDIHDPDEDEKLGLPREGVAWLHQLYVSYALQGKGYGAAAMSQVEALAVNKPLNAKLLALDTIAKESQMDPVARKDFQARGVAMPTVSLMKLSPAHEPED</sequence>
<dbReference type="Proteomes" id="UP001320420">
    <property type="component" value="Unassembled WGS sequence"/>
</dbReference>
<reference evidence="2 3" key="1">
    <citation type="submission" date="2024-02" db="EMBL/GenBank/DDBJ databases">
        <title>De novo assembly and annotation of 12 fungi associated with fruit tree decline syndrome in Ontario, Canada.</title>
        <authorList>
            <person name="Sulman M."/>
            <person name="Ellouze W."/>
            <person name="Ilyukhin E."/>
        </authorList>
    </citation>
    <scope>NUCLEOTIDE SEQUENCE [LARGE SCALE GENOMIC DNA]</scope>
    <source>
        <strain evidence="2 3">M11/M66-122</strain>
    </source>
</reference>
<dbReference type="AlphaFoldDB" id="A0AAN9YTJ3"/>
<dbReference type="CDD" id="cd04301">
    <property type="entry name" value="NAT_SF"/>
    <property type="match status" value="1"/>
</dbReference>
<dbReference type="Gene3D" id="3.40.630.30">
    <property type="match status" value="1"/>
</dbReference>
<proteinExistence type="predicted"/>
<gene>
    <name evidence="2" type="ORF">SLS62_003898</name>
</gene>